<dbReference type="Pfam" id="PF10323">
    <property type="entry name" value="7TM_GPCR_Srv"/>
    <property type="match status" value="1"/>
</dbReference>
<keyword evidence="1" id="KW-0812">Transmembrane</keyword>
<sequence>MAIPALQIVFSSFAIISCLMNVVLVVVIVRYRKVNKLLGGSFFSLIILTSSVDIIFAVQFNVLMRARKYRMLDFVLKEGNTFWYIVPRLCCFHYYIKIVHYMCNNLLACNRFTATFYPASYEMVWQSKRMLIVRCLACVLPSCFVLPVVLDFKRVMWLEMGLNNETVRFYRDNSSTELMSTIDASLSIASSVVCLVLYCSSGYVLSKRMFQHRKQALELRMFLSSFLVFILLPINSANHIWTILAAKQGKTDVVMLLNDISYPFLDVLYSAGPWALIITSSAIRDGLRRLIRNVHSNPDPTTLFTMTNTITTRQTA</sequence>
<name>A0A1I8ABR8_9BILA</name>
<dbReference type="Proteomes" id="UP000095287">
    <property type="component" value="Unplaced"/>
</dbReference>
<keyword evidence="1" id="KW-1133">Transmembrane helix</keyword>
<dbReference type="PANTHER" id="PTHR31627:SF14">
    <property type="entry name" value="SERPENTINE RECEPTOR, CLASS T-RELATED"/>
    <property type="match status" value="1"/>
</dbReference>
<feature type="transmembrane region" description="Helical" evidence="1">
    <location>
        <begin position="41"/>
        <end position="62"/>
    </location>
</feature>
<dbReference type="WBParaSite" id="L893_g383.t1">
    <property type="protein sequence ID" value="L893_g383.t1"/>
    <property type="gene ID" value="L893_g383"/>
</dbReference>
<protein>
    <submittedName>
        <fullName evidence="3">Serpentine receptor class gamma</fullName>
    </submittedName>
</protein>
<dbReference type="InterPro" id="IPR019426">
    <property type="entry name" value="7TM_GPCR_serpentine_rcpt_Srv"/>
</dbReference>
<dbReference type="AlphaFoldDB" id="A0A1I8ABR8"/>
<feature type="transmembrane region" description="Helical" evidence="1">
    <location>
        <begin position="184"/>
        <end position="205"/>
    </location>
</feature>
<organism evidence="2 3">
    <name type="scientific">Steinernema glaseri</name>
    <dbReference type="NCBI Taxonomy" id="37863"/>
    <lineage>
        <taxon>Eukaryota</taxon>
        <taxon>Metazoa</taxon>
        <taxon>Ecdysozoa</taxon>
        <taxon>Nematoda</taxon>
        <taxon>Chromadorea</taxon>
        <taxon>Rhabditida</taxon>
        <taxon>Tylenchina</taxon>
        <taxon>Panagrolaimomorpha</taxon>
        <taxon>Strongyloidoidea</taxon>
        <taxon>Steinernematidae</taxon>
        <taxon>Steinernema</taxon>
    </lineage>
</organism>
<feature type="transmembrane region" description="Helical" evidence="1">
    <location>
        <begin position="131"/>
        <end position="150"/>
    </location>
</feature>
<feature type="transmembrane region" description="Helical" evidence="1">
    <location>
        <begin position="226"/>
        <end position="244"/>
    </location>
</feature>
<keyword evidence="2" id="KW-1185">Reference proteome</keyword>
<proteinExistence type="predicted"/>
<dbReference type="PANTHER" id="PTHR31627">
    <property type="entry name" value="SERPENTINE RECEPTOR CLASS GAMMA-RELATED"/>
    <property type="match status" value="1"/>
</dbReference>
<feature type="transmembrane region" description="Helical" evidence="1">
    <location>
        <begin position="6"/>
        <end position="29"/>
    </location>
</feature>
<evidence type="ECO:0000256" key="1">
    <source>
        <dbReference type="SAM" id="Phobius"/>
    </source>
</evidence>
<evidence type="ECO:0000313" key="2">
    <source>
        <dbReference type="Proteomes" id="UP000095287"/>
    </source>
</evidence>
<reference evidence="3" key="1">
    <citation type="submission" date="2016-11" db="UniProtKB">
        <authorList>
            <consortium name="WormBaseParasite"/>
        </authorList>
    </citation>
    <scope>IDENTIFICATION</scope>
</reference>
<accession>A0A1I8ABR8</accession>
<keyword evidence="1" id="KW-0472">Membrane</keyword>
<dbReference type="InterPro" id="IPR051119">
    <property type="entry name" value="Nematode_SR-like"/>
</dbReference>
<feature type="transmembrane region" description="Helical" evidence="1">
    <location>
        <begin position="264"/>
        <end position="283"/>
    </location>
</feature>
<dbReference type="SUPFAM" id="SSF81321">
    <property type="entry name" value="Family A G protein-coupled receptor-like"/>
    <property type="match status" value="1"/>
</dbReference>
<evidence type="ECO:0000313" key="3">
    <source>
        <dbReference type="WBParaSite" id="L893_g383.t1"/>
    </source>
</evidence>
<dbReference type="Gene3D" id="1.20.1070.10">
    <property type="entry name" value="Rhodopsin 7-helix transmembrane proteins"/>
    <property type="match status" value="1"/>
</dbReference>